<organism evidence="4 5">
    <name type="scientific">Protomyces lactucae-debilis</name>
    <dbReference type="NCBI Taxonomy" id="2754530"/>
    <lineage>
        <taxon>Eukaryota</taxon>
        <taxon>Fungi</taxon>
        <taxon>Dikarya</taxon>
        <taxon>Ascomycota</taxon>
        <taxon>Taphrinomycotina</taxon>
        <taxon>Taphrinomycetes</taxon>
        <taxon>Taphrinales</taxon>
        <taxon>Protomycetaceae</taxon>
        <taxon>Protomyces</taxon>
    </lineage>
</organism>
<dbReference type="Gene3D" id="4.10.240.10">
    <property type="entry name" value="Zn(2)-C6 fungal-type DNA-binding domain"/>
    <property type="match status" value="1"/>
</dbReference>
<dbReference type="GO" id="GO:0000976">
    <property type="term" value="F:transcription cis-regulatory region binding"/>
    <property type="evidence" value="ECO:0007669"/>
    <property type="project" value="TreeGrafter"/>
</dbReference>
<name>A0A1Y2F5D3_PROLT</name>
<reference evidence="4 5" key="1">
    <citation type="submission" date="2016-07" db="EMBL/GenBank/DDBJ databases">
        <title>Pervasive Adenine N6-methylation of Active Genes in Fungi.</title>
        <authorList>
            <consortium name="DOE Joint Genome Institute"/>
            <person name="Mondo S.J."/>
            <person name="Dannebaum R.O."/>
            <person name="Kuo R.C."/>
            <person name="Labutti K."/>
            <person name="Haridas S."/>
            <person name="Kuo A."/>
            <person name="Salamov A."/>
            <person name="Ahrendt S.R."/>
            <person name="Lipzen A."/>
            <person name="Sullivan W."/>
            <person name="Andreopoulos W.B."/>
            <person name="Clum A."/>
            <person name="Lindquist E."/>
            <person name="Daum C."/>
            <person name="Ramamoorthy G.K."/>
            <person name="Gryganskyi A."/>
            <person name="Culley D."/>
            <person name="Magnuson J.K."/>
            <person name="James T.Y."/>
            <person name="O'Malley M.A."/>
            <person name="Stajich J.E."/>
            <person name="Spatafora J.W."/>
            <person name="Visel A."/>
            <person name="Grigoriev I.V."/>
        </authorList>
    </citation>
    <scope>NUCLEOTIDE SEQUENCE [LARGE SCALE GENOMIC DNA]</scope>
    <source>
        <strain evidence="4 5">12-1054</strain>
    </source>
</reference>
<dbReference type="PROSITE" id="PS00463">
    <property type="entry name" value="ZN2_CY6_FUNGAL_1"/>
    <property type="match status" value="1"/>
</dbReference>
<dbReference type="PANTHER" id="PTHR37534">
    <property type="entry name" value="TRANSCRIPTIONAL ACTIVATOR PROTEIN UGA3"/>
    <property type="match status" value="1"/>
</dbReference>
<dbReference type="GO" id="GO:0045944">
    <property type="term" value="P:positive regulation of transcription by RNA polymerase II"/>
    <property type="evidence" value="ECO:0007669"/>
    <property type="project" value="TreeGrafter"/>
</dbReference>
<accession>A0A1Y2F5D3</accession>
<dbReference type="PROSITE" id="PS50048">
    <property type="entry name" value="ZN2_CY6_FUNGAL_2"/>
    <property type="match status" value="1"/>
</dbReference>
<dbReference type="PANTHER" id="PTHR37534:SF15">
    <property type="entry name" value="ZN(II)2CYS6 TRANSCRIPTION FACTOR (EUROFUNG)"/>
    <property type="match status" value="1"/>
</dbReference>
<keyword evidence="5" id="KW-1185">Reference proteome</keyword>
<evidence type="ECO:0000256" key="1">
    <source>
        <dbReference type="ARBA" id="ARBA00023242"/>
    </source>
</evidence>
<dbReference type="GO" id="GO:0008270">
    <property type="term" value="F:zinc ion binding"/>
    <property type="evidence" value="ECO:0007669"/>
    <property type="project" value="InterPro"/>
</dbReference>
<comment type="caution">
    <text evidence="4">The sequence shown here is derived from an EMBL/GenBank/DDBJ whole genome shotgun (WGS) entry which is preliminary data.</text>
</comment>
<feature type="region of interest" description="Disordered" evidence="2">
    <location>
        <begin position="62"/>
        <end position="103"/>
    </location>
</feature>
<dbReference type="GO" id="GO:0000981">
    <property type="term" value="F:DNA-binding transcription factor activity, RNA polymerase II-specific"/>
    <property type="evidence" value="ECO:0007669"/>
    <property type="project" value="InterPro"/>
</dbReference>
<feature type="compositionally biased region" description="Low complexity" evidence="2">
    <location>
        <begin position="86"/>
        <end position="101"/>
    </location>
</feature>
<dbReference type="OrthoDB" id="4356994at2759"/>
<dbReference type="Proteomes" id="UP000193685">
    <property type="component" value="Unassembled WGS sequence"/>
</dbReference>
<protein>
    <recommendedName>
        <fullName evidence="3">Zn(2)-C6 fungal-type domain-containing protein</fullName>
    </recommendedName>
</protein>
<dbReference type="EMBL" id="MCFI01000017">
    <property type="protein sequence ID" value="ORY78556.1"/>
    <property type="molecule type" value="Genomic_DNA"/>
</dbReference>
<dbReference type="InterPro" id="IPR001138">
    <property type="entry name" value="Zn2Cys6_DnaBD"/>
</dbReference>
<proteinExistence type="predicted"/>
<evidence type="ECO:0000313" key="5">
    <source>
        <dbReference type="Proteomes" id="UP000193685"/>
    </source>
</evidence>
<dbReference type="SMART" id="SM00066">
    <property type="entry name" value="GAL4"/>
    <property type="match status" value="1"/>
</dbReference>
<dbReference type="GeneID" id="63786423"/>
<dbReference type="InterPro" id="IPR036864">
    <property type="entry name" value="Zn2-C6_fun-type_DNA-bd_sf"/>
</dbReference>
<dbReference type="Pfam" id="PF00172">
    <property type="entry name" value="Zn_clus"/>
    <property type="match status" value="1"/>
</dbReference>
<dbReference type="CDD" id="cd00067">
    <property type="entry name" value="GAL4"/>
    <property type="match status" value="1"/>
</dbReference>
<keyword evidence="1" id="KW-0539">Nucleus</keyword>
<evidence type="ECO:0000259" key="3">
    <source>
        <dbReference type="PROSITE" id="PS50048"/>
    </source>
</evidence>
<dbReference type="GO" id="GO:0005634">
    <property type="term" value="C:nucleus"/>
    <property type="evidence" value="ECO:0007669"/>
    <property type="project" value="TreeGrafter"/>
</dbReference>
<sequence>MQRNEGRIVSLTAPKKSRTRTGCARCKQLHHKCTEERPRCMRCVKFNSSCVYAEPLRSKDGHHINNVRQSTASARARQSKQCNMHSTSSEGSPNSSGSSPPIEVVLYSPSDTRQRDSMGIFLHQFANMAEYMNSEFIRSTRVIC</sequence>
<feature type="domain" description="Zn(2)-C6 fungal-type" evidence="3">
    <location>
        <begin position="22"/>
        <end position="52"/>
    </location>
</feature>
<gene>
    <name evidence="4" type="ORF">BCR37DRAFT_382197</name>
</gene>
<dbReference type="RefSeq" id="XP_040723437.1">
    <property type="nucleotide sequence ID" value="XM_040869824.1"/>
</dbReference>
<evidence type="ECO:0000313" key="4">
    <source>
        <dbReference type="EMBL" id="ORY78556.1"/>
    </source>
</evidence>
<evidence type="ECO:0000256" key="2">
    <source>
        <dbReference type="SAM" id="MobiDB-lite"/>
    </source>
</evidence>
<dbReference type="SUPFAM" id="SSF57701">
    <property type="entry name" value="Zn2/Cys6 DNA-binding domain"/>
    <property type="match status" value="1"/>
</dbReference>
<dbReference type="AlphaFoldDB" id="A0A1Y2F5D3"/>